<evidence type="ECO:0000259" key="1">
    <source>
        <dbReference type="Pfam" id="PF13590"/>
    </source>
</evidence>
<dbReference type="PROSITE" id="PS51257">
    <property type="entry name" value="PROKAR_LIPOPROTEIN"/>
    <property type="match status" value="1"/>
</dbReference>
<dbReference type="RefSeq" id="WP_092579327.1">
    <property type="nucleotide sequence ID" value="NZ_FOFN01000003.1"/>
</dbReference>
<dbReference type="AlphaFoldDB" id="A0A1H9I9X3"/>
<dbReference type="Pfam" id="PF13590">
    <property type="entry name" value="DUF4136"/>
    <property type="match status" value="1"/>
</dbReference>
<gene>
    <name evidence="2" type="ORF">SAMN05421824_2113</name>
</gene>
<protein>
    <recommendedName>
        <fullName evidence="1">DUF4136 domain-containing protein</fullName>
    </recommendedName>
</protein>
<dbReference type="Gene3D" id="3.30.160.670">
    <property type="match status" value="1"/>
</dbReference>
<evidence type="ECO:0000313" key="2">
    <source>
        <dbReference type="EMBL" id="SEQ71354.1"/>
    </source>
</evidence>
<dbReference type="EMBL" id="FOFN01000003">
    <property type="protein sequence ID" value="SEQ71354.1"/>
    <property type="molecule type" value="Genomic_DNA"/>
</dbReference>
<dbReference type="Proteomes" id="UP000198999">
    <property type="component" value="Unassembled WGS sequence"/>
</dbReference>
<dbReference type="STRING" id="419940.SAMN05421824_2113"/>
<reference evidence="2 3" key="1">
    <citation type="submission" date="2016-10" db="EMBL/GenBank/DDBJ databases">
        <authorList>
            <person name="de Groot N.N."/>
        </authorList>
    </citation>
    <scope>NUCLEOTIDE SEQUENCE [LARGE SCALE GENOMIC DNA]</scope>
    <source>
        <strain evidence="2 3">DSM 21035</strain>
    </source>
</reference>
<accession>A0A1H9I9X3</accession>
<feature type="domain" description="DUF4136" evidence="1">
    <location>
        <begin position="21"/>
        <end position="171"/>
    </location>
</feature>
<dbReference type="InterPro" id="IPR025411">
    <property type="entry name" value="DUF4136"/>
</dbReference>
<proteinExistence type="predicted"/>
<dbReference type="OrthoDB" id="1430233at2"/>
<evidence type="ECO:0000313" key="3">
    <source>
        <dbReference type="Proteomes" id="UP000198999"/>
    </source>
</evidence>
<keyword evidence="3" id="KW-1185">Reference proteome</keyword>
<name>A0A1H9I9X3_9FLAO</name>
<organism evidence="2 3">
    <name type="scientific">Hyunsoonleella jejuensis</name>
    <dbReference type="NCBI Taxonomy" id="419940"/>
    <lineage>
        <taxon>Bacteria</taxon>
        <taxon>Pseudomonadati</taxon>
        <taxon>Bacteroidota</taxon>
        <taxon>Flavobacteriia</taxon>
        <taxon>Flavobacteriales</taxon>
        <taxon>Flavobacteriaceae</taxon>
    </lineage>
</organism>
<sequence>MKQFLSILTILLVVSCAPIYVNYDYDKAVDFSKYKTYQYFGDMETGLSQLDTKRLLDELDKKMQAKGFTISENPDFLIDIKSEAFRNAQRETVGVGVGGGSGNVGGGISIGLPIGQSSMTRQIIFDFVDVSNKQLFWQAKSESSFNPRAEPIKREERFAAIVEKVFKKFPPERK</sequence>